<dbReference type="OrthoDB" id="6624823at2759"/>
<evidence type="ECO:0000256" key="1">
    <source>
        <dbReference type="SAM" id="MobiDB-lite"/>
    </source>
</evidence>
<dbReference type="EnsemblMetazoa" id="XM_024224870.1">
    <property type="protein sequence ID" value="XP_024080638.1"/>
    <property type="gene ID" value="LOC112126225"/>
</dbReference>
<keyword evidence="3" id="KW-1185">Reference proteome</keyword>
<proteinExistence type="predicted"/>
<feature type="region of interest" description="Disordered" evidence="1">
    <location>
        <begin position="31"/>
        <end position="86"/>
    </location>
</feature>
<feature type="compositionally biased region" description="Polar residues" evidence="1">
    <location>
        <begin position="61"/>
        <end position="80"/>
    </location>
</feature>
<dbReference type="KEGG" id="clec:112126225"/>
<evidence type="ECO:0000313" key="3">
    <source>
        <dbReference type="Proteomes" id="UP000494040"/>
    </source>
</evidence>
<protein>
    <submittedName>
        <fullName evidence="2">Uncharacterized protein</fullName>
    </submittedName>
</protein>
<dbReference type="AlphaFoldDB" id="A0A8I6SEK3"/>
<dbReference type="RefSeq" id="XP_024080638.1">
    <property type="nucleotide sequence ID" value="XM_024224870.1"/>
</dbReference>
<organism evidence="2 3">
    <name type="scientific">Cimex lectularius</name>
    <name type="common">Bed bug</name>
    <name type="synonym">Acanthia lectularia</name>
    <dbReference type="NCBI Taxonomy" id="79782"/>
    <lineage>
        <taxon>Eukaryota</taxon>
        <taxon>Metazoa</taxon>
        <taxon>Ecdysozoa</taxon>
        <taxon>Arthropoda</taxon>
        <taxon>Hexapoda</taxon>
        <taxon>Insecta</taxon>
        <taxon>Pterygota</taxon>
        <taxon>Neoptera</taxon>
        <taxon>Paraneoptera</taxon>
        <taxon>Hemiptera</taxon>
        <taxon>Heteroptera</taxon>
        <taxon>Panheteroptera</taxon>
        <taxon>Cimicomorpha</taxon>
        <taxon>Cimicidae</taxon>
        <taxon>Cimex</taxon>
    </lineage>
</organism>
<accession>A0A8I6SEK3</accession>
<dbReference type="Proteomes" id="UP000494040">
    <property type="component" value="Unassembled WGS sequence"/>
</dbReference>
<dbReference type="GeneID" id="112126225"/>
<reference evidence="2" key="1">
    <citation type="submission" date="2022-01" db="UniProtKB">
        <authorList>
            <consortium name="EnsemblMetazoa"/>
        </authorList>
    </citation>
    <scope>IDENTIFICATION</scope>
</reference>
<evidence type="ECO:0000313" key="2">
    <source>
        <dbReference type="EnsemblMetazoa" id="XP_024080638.1"/>
    </source>
</evidence>
<feature type="compositionally biased region" description="Basic and acidic residues" evidence="1">
    <location>
        <begin position="33"/>
        <end position="44"/>
    </location>
</feature>
<name>A0A8I6SEK3_CIMLE</name>
<sequence>MEHKNDQRSTEWALLFPLKAGLLSLKSSASLELRSRQSEGEPPLRLRMRRGSSMTELGRPAQQTDGNTRLTPHQGHTPSGSIGDLMNMKRYYGSSGDVTAETMIARTVPLSTVSRSPSRQTDDTARITRIYEDPPPQLPANPTTQQRAQRLSRLISQQRNSSRKSHHIMVSYNEIVLSALNMNKTPLTTRSQLFTNSLFCK</sequence>